<dbReference type="InterPro" id="IPR000531">
    <property type="entry name" value="Beta-barrel_TonB"/>
</dbReference>
<dbReference type="AlphaFoldDB" id="A0A377R3A2"/>
<evidence type="ECO:0000256" key="12">
    <source>
        <dbReference type="SAM" id="MobiDB-lite"/>
    </source>
</evidence>
<proteinExistence type="inferred from homology"/>
<feature type="region of interest" description="Disordered" evidence="12">
    <location>
        <begin position="488"/>
        <end position="508"/>
    </location>
</feature>
<evidence type="ECO:0000256" key="5">
    <source>
        <dbReference type="ARBA" id="ARBA00022692"/>
    </source>
</evidence>
<dbReference type="SUPFAM" id="SSF56935">
    <property type="entry name" value="Porins"/>
    <property type="match status" value="1"/>
</dbReference>
<organism evidence="16 17">
    <name type="scientific">Kingella potus</name>
    <dbReference type="NCBI Taxonomy" id="265175"/>
    <lineage>
        <taxon>Bacteria</taxon>
        <taxon>Pseudomonadati</taxon>
        <taxon>Pseudomonadota</taxon>
        <taxon>Betaproteobacteria</taxon>
        <taxon>Neisseriales</taxon>
        <taxon>Neisseriaceae</taxon>
        <taxon>Kingella</taxon>
    </lineage>
</organism>
<name>A0A377R3A2_9NEIS</name>
<dbReference type="InterPro" id="IPR037066">
    <property type="entry name" value="Plug_dom_sf"/>
</dbReference>
<sequence>MKHSKAKTRLTTLAACIGMLGIAPAFAANSADTPAESTALDAVTVKGSARGKDQRGEDRVYTREIVNLYKGKEEVETFKGNTVSDLLSGMVGVYSGDARNSGAIDPNIRGVQGQGRIPVTVDGTEQAITVWRGYAGANNRNYVDPNLIGSVYAEKGPSLSRDVKSGIGGSVAMKTIDADDIVPEGQKYGLEVKLETSNNSIRRRKNAYEDSVDYRTLPEPSVATGGIWRALLDDTDRIDQRFSGRSKFLKDKAYRIAAATKQDSFDAMLAYAYRSKGNYFSGKKGAERYGYIGPLTPEKLAELQRLADEARDRGESFWGSENMLGAPNIAKVGLFFHPGGEVSNTSLETESWIGKTTFRLPHGQSVKLGLRRTRTEFGDVMPSRIIGPISNNENLNKIAEWPRSWVKQNSANIDYAFKPENSRWIDFNATLWTTRTKSKTNTAGGSPGDTLYEDREFHRRYESEVGVWRELMRQWPNLSDAERQYLRDNGISPENKPRVDPITPNTDGRFNTIQGQAYYAKNDRNGFTFSNRMKLTPKLDLTVMGDYQYEKLRSRDNYSDELRWRGYDKYREEIERDDIRANYELNGYGLPRNGRRHEANLGFNFHFKPAEWLSLTAGARYTRFSINDDGRMLKEGVDKWGEPLAMNRGIKFHLTRVATRDEYAAHLRAVEARNNGDDFSERDFNFISVENGVPVINRPWVNTFEPELARPLIFEWNKDQTGHLNLQDQPLLNGSIPDLYAQVENPAYDPNDPNSRPMVNKYPHGGIEHYKTPMTAAERRRAQRQSDGGWAPAFSATVNLTDHARAYLRYTETLRYPSIFEGTYGFSNAAGTFARAGYGWKPEHAKNWEVGYIHDLTGLLPKMRRADFRINYFHNKTKNIIDRDENLEFEQFDKQVRTGVELSARFDSGRLFGELGILRNIKNEMCDSTAAYADGDLVWVHNGETVTTPSCNHGGLSSSGYLASALQPRWSINADLGARFFGEKLETGLRFHYHSRIKKNRDEAWNHWRDKFREYNGTSSRLRITGQEWQPVATYDAYIRYKINKNVTAELVGTNLTDRYYLDPLSPSYMPAPGRTLRFGLTARF</sequence>
<keyword evidence="3" id="KW-0813">Transport</keyword>
<dbReference type="Pfam" id="PF00593">
    <property type="entry name" value="TonB_dep_Rec_b-barrel"/>
    <property type="match status" value="1"/>
</dbReference>
<keyword evidence="6 13" id="KW-0732">Signal</keyword>
<evidence type="ECO:0000259" key="14">
    <source>
        <dbReference type="Pfam" id="PF00593"/>
    </source>
</evidence>
<keyword evidence="5" id="KW-0812">Transmembrane</keyword>
<keyword evidence="7 11" id="KW-0798">TonB box</keyword>
<dbReference type="RefSeq" id="WP_115308622.1">
    <property type="nucleotide sequence ID" value="NZ_UGJJ01000002.1"/>
</dbReference>
<feature type="signal peptide" evidence="13">
    <location>
        <begin position="1"/>
        <end position="27"/>
    </location>
</feature>
<keyword evidence="9 16" id="KW-0675">Receptor</keyword>
<reference evidence="16 17" key="1">
    <citation type="submission" date="2018-06" db="EMBL/GenBank/DDBJ databases">
        <authorList>
            <consortium name="Pathogen Informatics"/>
            <person name="Doyle S."/>
        </authorList>
    </citation>
    <scope>NUCLEOTIDE SEQUENCE [LARGE SCALE GENOMIC DNA]</scope>
    <source>
        <strain evidence="16 17">NCTC13336</strain>
    </source>
</reference>
<dbReference type="Proteomes" id="UP000254293">
    <property type="component" value="Unassembled WGS sequence"/>
</dbReference>
<feature type="chain" id="PRO_5016996001" evidence="13">
    <location>
        <begin position="28"/>
        <end position="1085"/>
    </location>
</feature>
<evidence type="ECO:0000256" key="3">
    <source>
        <dbReference type="ARBA" id="ARBA00022448"/>
    </source>
</evidence>
<dbReference type="InterPro" id="IPR012910">
    <property type="entry name" value="Plug_dom"/>
</dbReference>
<accession>A0A377R3A2</accession>
<feature type="domain" description="TonB-dependent receptor-like beta-barrel" evidence="14">
    <location>
        <begin position="781"/>
        <end position="1056"/>
    </location>
</feature>
<evidence type="ECO:0000256" key="4">
    <source>
        <dbReference type="ARBA" id="ARBA00022452"/>
    </source>
</evidence>
<evidence type="ECO:0000256" key="10">
    <source>
        <dbReference type="ARBA" id="ARBA00023237"/>
    </source>
</evidence>
<feature type="domain" description="TonB-dependent receptor plug" evidence="15">
    <location>
        <begin position="72"/>
        <end position="169"/>
    </location>
</feature>
<dbReference type="GO" id="GO:0033214">
    <property type="term" value="P:siderophore-iron import into cell"/>
    <property type="evidence" value="ECO:0007669"/>
    <property type="project" value="TreeGrafter"/>
</dbReference>
<evidence type="ECO:0000256" key="2">
    <source>
        <dbReference type="ARBA" id="ARBA00009810"/>
    </source>
</evidence>
<evidence type="ECO:0000256" key="13">
    <source>
        <dbReference type="SAM" id="SignalP"/>
    </source>
</evidence>
<dbReference type="PROSITE" id="PS01156">
    <property type="entry name" value="TONB_DEPENDENT_REC_2"/>
    <property type="match status" value="1"/>
</dbReference>
<dbReference type="Pfam" id="PF07715">
    <property type="entry name" value="Plug"/>
    <property type="match status" value="1"/>
</dbReference>
<evidence type="ECO:0000256" key="6">
    <source>
        <dbReference type="ARBA" id="ARBA00022729"/>
    </source>
</evidence>
<dbReference type="Gene3D" id="2.40.170.20">
    <property type="entry name" value="TonB-dependent receptor, beta-barrel domain"/>
    <property type="match status" value="2"/>
</dbReference>
<evidence type="ECO:0000256" key="11">
    <source>
        <dbReference type="RuleBase" id="RU003357"/>
    </source>
</evidence>
<comment type="similarity">
    <text evidence="2 11">Belongs to the TonB-dependent receptor family.</text>
</comment>
<evidence type="ECO:0000256" key="7">
    <source>
        <dbReference type="ARBA" id="ARBA00023077"/>
    </source>
</evidence>
<dbReference type="EMBL" id="UGJJ01000002">
    <property type="protein sequence ID" value="STR02729.1"/>
    <property type="molecule type" value="Genomic_DNA"/>
</dbReference>
<evidence type="ECO:0000256" key="8">
    <source>
        <dbReference type="ARBA" id="ARBA00023136"/>
    </source>
</evidence>
<evidence type="ECO:0000313" key="16">
    <source>
        <dbReference type="EMBL" id="STR02729.1"/>
    </source>
</evidence>
<dbReference type="GO" id="GO:0009279">
    <property type="term" value="C:cell outer membrane"/>
    <property type="evidence" value="ECO:0007669"/>
    <property type="project" value="UniProtKB-SubCell"/>
</dbReference>
<dbReference type="Gene3D" id="2.170.130.10">
    <property type="entry name" value="TonB-dependent receptor, plug domain"/>
    <property type="match status" value="1"/>
</dbReference>
<keyword evidence="10" id="KW-0998">Cell outer membrane</keyword>
<dbReference type="InterPro" id="IPR036942">
    <property type="entry name" value="Beta-barrel_TonB_sf"/>
</dbReference>
<dbReference type="PANTHER" id="PTHR30442:SF0">
    <property type="entry name" value="FE(3+) DICITRATE TRANSPORT PROTEIN FECA"/>
    <property type="match status" value="1"/>
</dbReference>
<evidence type="ECO:0000313" key="17">
    <source>
        <dbReference type="Proteomes" id="UP000254293"/>
    </source>
</evidence>
<dbReference type="InterPro" id="IPR010917">
    <property type="entry name" value="TonB_rcpt_CS"/>
</dbReference>
<keyword evidence="8 11" id="KW-0472">Membrane</keyword>
<protein>
    <submittedName>
        <fullName evidence="16">Probable TonB-dependent receptor NMB1497</fullName>
    </submittedName>
</protein>
<dbReference type="PANTHER" id="PTHR30442">
    <property type="entry name" value="IRON III DICITRATE TRANSPORT PROTEIN FECA"/>
    <property type="match status" value="1"/>
</dbReference>
<evidence type="ECO:0000256" key="1">
    <source>
        <dbReference type="ARBA" id="ARBA00004571"/>
    </source>
</evidence>
<keyword evidence="17" id="KW-1185">Reference proteome</keyword>
<evidence type="ECO:0000259" key="15">
    <source>
        <dbReference type="Pfam" id="PF07715"/>
    </source>
</evidence>
<comment type="subcellular location">
    <subcellularLocation>
        <location evidence="1">Cell outer membrane</location>
        <topology evidence="1">Multi-pass membrane protein</topology>
    </subcellularLocation>
</comment>
<dbReference type="InterPro" id="IPR039426">
    <property type="entry name" value="TonB-dep_rcpt-like"/>
</dbReference>
<dbReference type="OrthoDB" id="6046653at2"/>
<keyword evidence="4" id="KW-1134">Transmembrane beta strand</keyword>
<gene>
    <name evidence="16" type="ORF">NCTC13336_01609</name>
</gene>
<evidence type="ECO:0000256" key="9">
    <source>
        <dbReference type="ARBA" id="ARBA00023170"/>
    </source>
</evidence>